<dbReference type="GO" id="GO:0019442">
    <property type="term" value="P:L-tryptophan catabolic process to acetyl-CoA"/>
    <property type="evidence" value="ECO:0007669"/>
    <property type="project" value="TreeGrafter"/>
</dbReference>
<organism evidence="1 2">
    <name type="scientific">Actinoplanes italicus</name>
    <dbReference type="NCBI Taxonomy" id="113567"/>
    <lineage>
        <taxon>Bacteria</taxon>
        <taxon>Bacillati</taxon>
        <taxon>Actinomycetota</taxon>
        <taxon>Actinomycetes</taxon>
        <taxon>Micromonosporales</taxon>
        <taxon>Micromonosporaceae</taxon>
        <taxon>Actinoplanes</taxon>
    </lineage>
</organism>
<evidence type="ECO:0000313" key="1">
    <source>
        <dbReference type="EMBL" id="PRX08631.1"/>
    </source>
</evidence>
<name>A0A2T0JMI8_9ACTN</name>
<accession>A0A2T0JMI8</accession>
<sequence length="403" mass="43973">MDELATWLADPDPATFPYAPVVAGFHGTGKHFVAQHTLKQLALAREAIRGTTAPAVLPRWLDVLLDKWDDRYDYRSYLALSLLPLPGTDAGSALVARDRLVAGLLGDVLGFEHDAAAGRTALLPEMRPGPDLVAKRFRLGLKVARPALARLGAGPLADDDGTAVTGLRTAMRRLLGPDELRALDLSILPVYVSHDEYLFIRVLQVFETTFAMLVLRLRAGITALDDRAWAVAAGHVSVAARILTESAPTFSLLATMQVESFRTFREFTVGASAIQSRNYRLLESLCRLPDDDRLASAAFHNTPDVREQVRHGLRTLEQAYTEAVGPADRNPPAGAEPVVAAFRAFAAAVRRWRQTHYRLAVRMLGDRTGTGYTEGTPYLSRARTIPVFLNDDLDDAAGAAGRT</sequence>
<dbReference type="InterPro" id="IPR004981">
    <property type="entry name" value="Trp_2_3_dOase"/>
</dbReference>
<keyword evidence="2" id="KW-1185">Reference proteome</keyword>
<proteinExistence type="predicted"/>
<dbReference type="GO" id="GO:0019441">
    <property type="term" value="P:L-tryptophan catabolic process to kynurenine"/>
    <property type="evidence" value="ECO:0007669"/>
    <property type="project" value="InterPro"/>
</dbReference>
<dbReference type="RefSeq" id="WP_203737850.1">
    <property type="nucleotide sequence ID" value="NZ_BOMO01000179.1"/>
</dbReference>
<dbReference type="EMBL" id="PVMZ01000039">
    <property type="protein sequence ID" value="PRX08631.1"/>
    <property type="molecule type" value="Genomic_DNA"/>
</dbReference>
<dbReference type="GO" id="GO:0046872">
    <property type="term" value="F:metal ion binding"/>
    <property type="evidence" value="ECO:0007669"/>
    <property type="project" value="InterPro"/>
</dbReference>
<comment type="caution">
    <text evidence="1">The sequence shown here is derived from an EMBL/GenBank/DDBJ whole genome shotgun (WGS) entry which is preliminary data.</text>
</comment>
<evidence type="ECO:0000313" key="2">
    <source>
        <dbReference type="Proteomes" id="UP000239415"/>
    </source>
</evidence>
<reference evidence="1 2" key="1">
    <citation type="submission" date="2018-03" db="EMBL/GenBank/DDBJ databases">
        <title>Genomic Encyclopedia of Archaeal and Bacterial Type Strains, Phase II (KMG-II): from individual species to whole genera.</title>
        <authorList>
            <person name="Goeker M."/>
        </authorList>
    </citation>
    <scope>NUCLEOTIDE SEQUENCE [LARGE SCALE GENOMIC DNA]</scope>
    <source>
        <strain evidence="1 2">DSM 43146</strain>
    </source>
</reference>
<dbReference type="InterPro" id="IPR037217">
    <property type="entry name" value="Trp/Indoleamine_2_3_dOase-like"/>
</dbReference>
<dbReference type="Proteomes" id="UP000239415">
    <property type="component" value="Unassembled WGS sequence"/>
</dbReference>
<protein>
    <submittedName>
        <fullName evidence="1">Tryptophan 2,3-dioxygenase</fullName>
    </submittedName>
</protein>
<keyword evidence="1" id="KW-0560">Oxidoreductase</keyword>
<dbReference type="PANTHER" id="PTHR10138">
    <property type="entry name" value="TRYPTOPHAN 2,3-DIOXYGENASE"/>
    <property type="match status" value="1"/>
</dbReference>
<dbReference type="GO" id="GO:0020037">
    <property type="term" value="F:heme binding"/>
    <property type="evidence" value="ECO:0007669"/>
    <property type="project" value="InterPro"/>
</dbReference>
<keyword evidence="1" id="KW-0223">Dioxygenase</keyword>
<gene>
    <name evidence="1" type="ORF">CLV67_13918</name>
</gene>
<dbReference type="AlphaFoldDB" id="A0A2T0JMI8"/>
<dbReference type="PANTHER" id="PTHR10138:SF0">
    <property type="entry name" value="TRYPTOPHAN 2,3-DIOXYGENASE"/>
    <property type="match status" value="1"/>
</dbReference>
<dbReference type="GO" id="GO:0004833">
    <property type="term" value="F:L-tryptophan 2,3-dioxygenase activity"/>
    <property type="evidence" value="ECO:0007669"/>
    <property type="project" value="InterPro"/>
</dbReference>
<dbReference type="Gene3D" id="1.20.58.480">
    <property type="match status" value="1"/>
</dbReference>
<dbReference type="SUPFAM" id="SSF140959">
    <property type="entry name" value="Indolic compounds 2,3-dioxygenase-like"/>
    <property type="match status" value="1"/>
</dbReference>